<organism evidence="7 8">
    <name type="scientific">Allomyces macrogynus (strain ATCC 38327)</name>
    <name type="common">Allomyces javanicus var. macrogynus</name>
    <dbReference type="NCBI Taxonomy" id="578462"/>
    <lineage>
        <taxon>Eukaryota</taxon>
        <taxon>Fungi</taxon>
        <taxon>Fungi incertae sedis</taxon>
        <taxon>Blastocladiomycota</taxon>
        <taxon>Blastocladiomycetes</taxon>
        <taxon>Blastocladiales</taxon>
        <taxon>Blastocladiaceae</taxon>
        <taxon>Allomyces</taxon>
    </lineage>
</organism>
<name>A0A0L0SHG0_ALLM3</name>
<keyword evidence="8" id="KW-1185">Reference proteome</keyword>
<keyword evidence="2" id="KW-0813">Transport</keyword>
<dbReference type="eggNOG" id="KOG2023">
    <property type="taxonomic scope" value="Eukaryota"/>
</dbReference>
<evidence type="ECO:0000256" key="2">
    <source>
        <dbReference type="ARBA" id="ARBA00022448"/>
    </source>
</evidence>
<sequence>MDIDTVHPNAGPAAATAPLMPATTTAWAPHPQGLAQLADLLHAGATSTDNAVQRRVHADLQHLATTIPDFPCYLAYLLSPSSSEATTLRCTAGYALKAYLLVRAHTMHPALLADVQARVLATLDDTDPAVTNVAGTLIALLVSRAKVERWPAALARLVDLLADPTHAAFLPALKAVDKVCEDDADDLLHSPLRPLVALLPRLVTLVAHPDPPVVATTAIHAVTELLHAHTPDVDSCIPTFVPLVLTRAMDPHPALRRAVCACIVKLLEFRADALAPVIHDVVQYMLLCSRDNDDALALEACECWIVLAEHAPSHPLLATALPVLVPVLLDRMVYSEDELIELGGDANDAHVPDRDQDINPRQHRRRRTHETGGAGGGTTPRAAHAKLDVPVEGTGAGMSRDADDEDSGMEPPPPLIGPNGEVIGEDHAGDLDSDVEDEEGESDEEDDDEDSDEDDESDDDDDDDDAVTQWNLRKCAAAALDMLANTFKAPVANTLLPLLQDRLTSPDWKVREAGILALGAIADGCLESITVHLSVLVPYLLASLNDHALVRSIASWTLSRYANWVIYDAPNAPDLLARVVHELTRNLTHANKKVQEVTCSTLATFEEAAGDNIVPYLGTILPTLVQCFHVYQQRNLLVLYDCIGTLAEVTGSALGQPACVQLLLPALMHKWHTLRDDDKDLLPLFECLASVVIPLGPGFEAHAHQVFERCLRIIQATYQSLTEYQQGRLPDEPDRDFYIVSLDLMSGVVQSRGTAAEELVSRYQNQVLTVLNITLNDPAPTVKQSAMGLFGDLVVHAYAVVQPYAPTLLHHTVSYIQHYDEPAWLRLCNNAVWVIGELTDKLAAPAFADAAGVLSARLLPLFVPHGRDHHARAPPAMLVENCALTLGRLGNVAPTVLAADLDVFAAPWCAHMARLRASPEKDAAVRGFLEVVRVNPRAIVPILPRFVETLAACAGDHVDEVFRGVLAAFRAHVGEEVWAATMREVAPQAAAVVQARRLV</sequence>
<dbReference type="Proteomes" id="UP000054350">
    <property type="component" value="Unassembled WGS sequence"/>
</dbReference>
<dbReference type="OrthoDB" id="951172at2759"/>
<evidence type="ECO:0000313" key="7">
    <source>
        <dbReference type="EMBL" id="KNE61887.1"/>
    </source>
</evidence>
<dbReference type="EMBL" id="GG745339">
    <property type="protein sequence ID" value="KNE61887.1"/>
    <property type="molecule type" value="Genomic_DNA"/>
</dbReference>
<gene>
    <name evidence="7" type="ORF">AMAG_07157</name>
</gene>
<evidence type="ECO:0000313" key="8">
    <source>
        <dbReference type="Proteomes" id="UP000054350"/>
    </source>
</evidence>
<dbReference type="InterPro" id="IPR040122">
    <property type="entry name" value="Importin_beta"/>
</dbReference>
<keyword evidence="4" id="KW-0677">Repeat</keyword>
<feature type="region of interest" description="Disordered" evidence="6">
    <location>
        <begin position="345"/>
        <end position="466"/>
    </location>
</feature>
<dbReference type="Pfam" id="PF13513">
    <property type="entry name" value="HEAT_EZ"/>
    <property type="match status" value="1"/>
</dbReference>
<evidence type="ECO:0000256" key="4">
    <source>
        <dbReference type="ARBA" id="ARBA00022737"/>
    </source>
</evidence>
<accession>A0A0L0SHG0</accession>
<evidence type="ECO:0008006" key="9">
    <source>
        <dbReference type="Google" id="ProtNLM"/>
    </source>
</evidence>
<dbReference type="GO" id="GO:0005737">
    <property type="term" value="C:cytoplasm"/>
    <property type="evidence" value="ECO:0007669"/>
    <property type="project" value="UniProtKB-SubCell"/>
</dbReference>
<dbReference type="Gene3D" id="1.25.10.10">
    <property type="entry name" value="Leucine-rich Repeat Variant"/>
    <property type="match status" value="2"/>
</dbReference>
<feature type="compositionally biased region" description="Acidic residues" evidence="6">
    <location>
        <begin position="431"/>
        <end position="466"/>
    </location>
</feature>
<feature type="compositionally biased region" description="Basic and acidic residues" evidence="6">
    <location>
        <begin position="347"/>
        <end position="360"/>
    </location>
</feature>
<dbReference type="InterPro" id="IPR000357">
    <property type="entry name" value="HEAT"/>
</dbReference>
<dbReference type="AlphaFoldDB" id="A0A0L0SHG0"/>
<dbReference type="GO" id="GO:0005634">
    <property type="term" value="C:nucleus"/>
    <property type="evidence" value="ECO:0007669"/>
    <property type="project" value="UniProtKB-SubCell"/>
</dbReference>
<dbReference type="SUPFAM" id="SSF48371">
    <property type="entry name" value="ARM repeat"/>
    <property type="match status" value="1"/>
</dbReference>
<dbReference type="VEuPathDB" id="FungiDB:AMAG_07157"/>
<dbReference type="Pfam" id="PF02985">
    <property type="entry name" value="HEAT"/>
    <property type="match status" value="1"/>
</dbReference>
<reference evidence="7 8" key="1">
    <citation type="submission" date="2009-11" db="EMBL/GenBank/DDBJ databases">
        <title>Annotation of Allomyces macrogynus ATCC 38327.</title>
        <authorList>
            <consortium name="The Broad Institute Genome Sequencing Platform"/>
            <person name="Russ C."/>
            <person name="Cuomo C."/>
            <person name="Burger G."/>
            <person name="Gray M.W."/>
            <person name="Holland P.W.H."/>
            <person name="King N."/>
            <person name="Lang F.B.F."/>
            <person name="Roger A.J."/>
            <person name="Ruiz-Trillo I."/>
            <person name="Young S.K."/>
            <person name="Zeng Q."/>
            <person name="Gargeya S."/>
            <person name="Fitzgerald M."/>
            <person name="Haas B."/>
            <person name="Abouelleil A."/>
            <person name="Alvarado L."/>
            <person name="Arachchi H.M."/>
            <person name="Berlin A."/>
            <person name="Chapman S.B."/>
            <person name="Gearin G."/>
            <person name="Goldberg J."/>
            <person name="Griggs A."/>
            <person name="Gujja S."/>
            <person name="Hansen M."/>
            <person name="Heiman D."/>
            <person name="Howarth C."/>
            <person name="Larimer J."/>
            <person name="Lui A."/>
            <person name="MacDonald P.J.P."/>
            <person name="McCowen C."/>
            <person name="Montmayeur A."/>
            <person name="Murphy C."/>
            <person name="Neiman D."/>
            <person name="Pearson M."/>
            <person name="Priest M."/>
            <person name="Roberts A."/>
            <person name="Saif S."/>
            <person name="Shea T."/>
            <person name="Sisk P."/>
            <person name="Stolte C."/>
            <person name="Sykes S."/>
            <person name="Wortman J."/>
            <person name="Nusbaum C."/>
            <person name="Birren B."/>
        </authorList>
    </citation>
    <scope>NUCLEOTIDE SEQUENCE [LARGE SCALE GENOMIC DNA]</scope>
    <source>
        <strain evidence="7 8">ATCC 38327</strain>
    </source>
</reference>
<evidence type="ECO:0000256" key="5">
    <source>
        <dbReference type="ARBA" id="ARBA00022927"/>
    </source>
</evidence>
<proteinExistence type="predicted"/>
<keyword evidence="3" id="KW-0963">Cytoplasm</keyword>
<dbReference type="GO" id="GO:0006606">
    <property type="term" value="P:protein import into nucleus"/>
    <property type="evidence" value="ECO:0007669"/>
    <property type="project" value="InterPro"/>
</dbReference>
<evidence type="ECO:0000256" key="1">
    <source>
        <dbReference type="ARBA" id="ARBA00004496"/>
    </source>
</evidence>
<protein>
    <recommendedName>
        <fullName evidence="9">Importin N-terminal domain-containing protein</fullName>
    </recommendedName>
</protein>
<dbReference type="OMA" id="SNIMMEY"/>
<keyword evidence="5" id="KW-0653">Protein transport</keyword>
<comment type="subcellular location">
    <subcellularLocation>
        <location evidence="1">Cytoplasm</location>
    </subcellularLocation>
</comment>
<dbReference type="InterPro" id="IPR011989">
    <property type="entry name" value="ARM-like"/>
</dbReference>
<reference evidence="8" key="2">
    <citation type="submission" date="2009-11" db="EMBL/GenBank/DDBJ databases">
        <title>The Genome Sequence of Allomyces macrogynus strain ATCC 38327.</title>
        <authorList>
            <consortium name="The Broad Institute Genome Sequencing Platform"/>
            <person name="Russ C."/>
            <person name="Cuomo C."/>
            <person name="Shea T."/>
            <person name="Young S.K."/>
            <person name="Zeng Q."/>
            <person name="Koehrsen M."/>
            <person name="Haas B."/>
            <person name="Borodovsky M."/>
            <person name="Guigo R."/>
            <person name="Alvarado L."/>
            <person name="Berlin A."/>
            <person name="Borenstein D."/>
            <person name="Chen Z."/>
            <person name="Engels R."/>
            <person name="Freedman E."/>
            <person name="Gellesch M."/>
            <person name="Goldberg J."/>
            <person name="Griggs A."/>
            <person name="Gujja S."/>
            <person name="Heiman D."/>
            <person name="Hepburn T."/>
            <person name="Howarth C."/>
            <person name="Jen D."/>
            <person name="Larson L."/>
            <person name="Lewis B."/>
            <person name="Mehta T."/>
            <person name="Park D."/>
            <person name="Pearson M."/>
            <person name="Roberts A."/>
            <person name="Saif S."/>
            <person name="Shenoy N."/>
            <person name="Sisk P."/>
            <person name="Stolte C."/>
            <person name="Sykes S."/>
            <person name="Walk T."/>
            <person name="White J."/>
            <person name="Yandava C."/>
            <person name="Burger G."/>
            <person name="Gray M.W."/>
            <person name="Holland P.W.H."/>
            <person name="King N."/>
            <person name="Lang F.B.F."/>
            <person name="Roger A.J."/>
            <person name="Ruiz-Trillo I."/>
            <person name="Lander E."/>
            <person name="Nusbaum C."/>
        </authorList>
    </citation>
    <scope>NUCLEOTIDE SEQUENCE [LARGE SCALE GENOMIC DNA]</scope>
    <source>
        <strain evidence="8">ATCC 38327</strain>
    </source>
</reference>
<evidence type="ECO:0000256" key="6">
    <source>
        <dbReference type="SAM" id="MobiDB-lite"/>
    </source>
</evidence>
<dbReference type="PANTHER" id="PTHR10527">
    <property type="entry name" value="IMPORTIN BETA"/>
    <property type="match status" value="1"/>
</dbReference>
<evidence type="ECO:0000256" key="3">
    <source>
        <dbReference type="ARBA" id="ARBA00022490"/>
    </source>
</evidence>
<dbReference type="STRING" id="578462.A0A0L0SHG0"/>
<dbReference type="InterPro" id="IPR016024">
    <property type="entry name" value="ARM-type_fold"/>
</dbReference>